<dbReference type="SUPFAM" id="SSF54001">
    <property type="entry name" value="Cysteine proteinases"/>
    <property type="match status" value="1"/>
</dbReference>
<sequence>MKTLFFTFFVAAQAFTTLFAAEDLCQEKLREHMEIVTSSDDYFKSLRDHSDTISSYEITQLQKLLTKRYSSLLNFQSYYLGAMARCKPLALSNAVSIYDFSTIRELLINDTNLRRVVKGLTKFDGFQLEDFLNDYKKYNSNEFISGVLNEVASDEVDLPQNVKSIHLYQKQYDPNMYRISDKAIQGTTAVVAGVARLWGFISDHMKWRQGRLNNNEEAKSLLRSKLRPFDLIYEKRTFVLSNYTIPGHWGHVGVWLGTKEELIELGVWDQEYFAFLRKQVEAGNQIMEIRKPGLGFQSLDTFINLDEIAVTRVLGVSERAATVFQDLIAQAGKAYDFKFDARTADKITCAELITFSYGDIKWHETKTLFQLSLRPDDLALLSVTNPEQSEFVLYLKGNKRGDTFQNLDKDEWTKLFKLKKELTPEELEEEARLAREKEEAKKLEELYRGA</sequence>
<keyword evidence="2" id="KW-1185">Reference proteome</keyword>
<dbReference type="Gene3D" id="3.90.1720.10">
    <property type="entry name" value="endopeptidase domain like (from Nostoc punctiforme)"/>
    <property type="match status" value="1"/>
</dbReference>
<reference evidence="1 2" key="1">
    <citation type="submission" date="2018-01" db="EMBL/GenBank/DDBJ databases">
        <title>Complete genome sequence of Bacteriovorax stolpii DSM12778.</title>
        <authorList>
            <person name="Tang B."/>
            <person name="Chang J."/>
        </authorList>
    </citation>
    <scope>NUCLEOTIDE SEQUENCE [LARGE SCALE GENOMIC DNA]</scope>
    <source>
        <strain evidence="1 2">DSM 12778</strain>
    </source>
</reference>
<dbReference type="Proteomes" id="UP000235584">
    <property type="component" value="Chromosome"/>
</dbReference>
<organism evidence="1 2">
    <name type="scientific">Bacteriovorax stolpii</name>
    <name type="common">Bdellovibrio stolpii</name>
    <dbReference type="NCBI Taxonomy" id="960"/>
    <lineage>
        <taxon>Bacteria</taxon>
        <taxon>Pseudomonadati</taxon>
        <taxon>Bdellovibrionota</taxon>
        <taxon>Bacteriovoracia</taxon>
        <taxon>Bacteriovoracales</taxon>
        <taxon>Bacteriovoracaceae</taxon>
        <taxon>Bacteriovorax</taxon>
    </lineage>
</organism>
<dbReference type="AlphaFoldDB" id="A0A2K9NTB4"/>
<proteinExistence type="predicted"/>
<gene>
    <name evidence="1" type="ORF">C0V70_11770</name>
</gene>
<evidence type="ECO:0000313" key="1">
    <source>
        <dbReference type="EMBL" id="AUN98766.1"/>
    </source>
</evidence>
<dbReference type="RefSeq" id="WP_102244057.1">
    <property type="nucleotide sequence ID" value="NZ_CP025704.1"/>
</dbReference>
<evidence type="ECO:0000313" key="2">
    <source>
        <dbReference type="Proteomes" id="UP000235584"/>
    </source>
</evidence>
<dbReference type="InterPro" id="IPR038765">
    <property type="entry name" value="Papain-like_cys_pep_sf"/>
</dbReference>
<accession>A0A2K9NTB4</accession>
<protein>
    <submittedName>
        <fullName evidence="1">Uncharacterized protein</fullName>
    </submittedName>
</protein>
<name>A0A2K9NTB4_BACTC</name>
<dbReference type="KEGG" id="bsto:C0V70_11770"/>
<dbReference type="Pfam" id="PF05708">
    <property type="entry name" value="Peptidase_C92"/>
    <property type="match status" value="1"/>
</dbReference>
<dbReference type="EMBL" id="CP025704">
    <property type="protein sequence ID" value="AUN98766.1"/>
    <property type="molecule type" value="Genomic_DNA"/>
</dbReference>
<dbReference type="InterPro" id="IPR024453">
    <property type="entry name" value="Peptidase_C92"/>
</dbReference>